<feature type="compositionally biased region" description="Polar residues" evidence="2">
    <location>
        <begin position="456"/>
        <end position="471"/>
    </location>
</feature>
<feature type="coiled-coil region" evidence="1">
    <location>
        <begin position="54"/>
        <end position="127"/>
    </location>
</feature>
<feature type="compositionally biased region" description="Low complexity" evidence="2">
    <location>
        <begin position="612"/>
        <end position="625"/>
    </location>
</feature>
<proteinExistence type="predicted"/>
<dbReference type="EMBL" id="CAJJDO010000090">
    <property type="protein sequence ID" value="CAD8187919.1"/>
    <property type="molecule type" value="Genomic_DNA"/>
</dbReference>
<dbReference type="OrthoDB" id="305980at2759"/>
<comment type="caution">
    <text evidence="3">The sequence shown here is derived from an EMBL/GenBank/DDBJ whole genome shotgun (WGS) entry which is preliminary data.</text>
</comment>
<feature type="compositionally biased region" description="Low complexity" evidence="2">
    <location>
        <begin position="562"/>
        <end position="573"/>
    </location>
</feature>
<organism evidence="3 4">
    <name type="scientific">Paramecium pentaurelia</name>
    <dbReference type="NCBI Taxonomy" id="43138"/>
    <lineage>
        <taxon>Eukaryota</taxon>
        <taxon>Sar</taxon>
        <taxon>Alveolata</taxon>
        <taxon>Ciliophora</taxon>
        <taxon>Intramacronucleata</taxon>
        <taxon>Oligohymenophorea</taxon>
        <taxon>Peniculida</taxon>
        <taxon>Parameciidae</taxon>
        <taxon>Paramecium</taxon>
    </lineage>
</organism>
<feature type="compositionally biased region" description="Acidic residues" evidence="2">
    <location>
        <begin position="588"/>
        <end position="611"/>
    </location>
</feature>
<evidence type="ECO:0000313" key="4">
    <source>
        <dbReference type="Proteomes" id="UP000689195"/>
    </source>
</evidence>
<feature type="region of interest" description="Disordered" evidence="2">
    <location>
        <begin position="536"/>
        <end position="634"/>
    </location>
</feature>
<feature type="coiled-coil region" evidence="1">
    <location>
        <begin position="171"/>
        <end position="254"/>
    </location>
</feature>
<protein>
    <submittedName>
        <fullName evidence="3">Uncharacterized protein</fullName>
    </submittedName>
</protein>
<keyword evidence="4" id="KW-1185">Reference proteome</keyword>
<reference evidence="3" key="1">
    <citation type="submission" date="2021-01" db="EMBL/GenBank/DDBJ databases">
        <authorList>
            <consortium name="Genoscope - CEA"/>
            <person name="William W."/>
        </authorList>
    </citation>
    <scope>NUCLEOTIDE SEQUENCE</scope>
</reference>
<evidence type="ECO:0000313" key="3">
    <source>
        <dbReference type="EMBL" id="CAD8187919.1"/>
    </source>
</evidence>
<dbReference type="AlphaFoldDB" id="A0A8S1WIB5"/>
<feature type="region of interest" description="Disordered" evidence="2">
    <location>
        <begin position="454"/>
        <end position="485"/>
    </location>
</feature>
<evidence type="ECO:0000256" key="2">
    <source>
        <dbReference type="SAM" id="MobiDB-lite"/>
    </source>
</evidence>
<feature type="compositionally biased region" description="Acidic residues" evidence="2">
    <location>
        <begin position="547"/>
        <end position="561"/>
    </location>
</feature>
<dbReference type="Proteomes" id="UP000689195">
    <property type="component" value="Unassembled WGS sequence"/>
</dbReference>
<name>A0A8S1WIB5_9CILI</name>
<feature type="compositionally biased region" description="Low complexity" evidence="2">
    <location>
        <begin position="536"/>
        <end position="546"/>
    </location>
</feature>
<gene>
    <name evidence="3" type="ORF">PPENT_87.1.T0900110</name>
</gene>
<accession>A0A8S1WIB5</accession>
<evidence type="ECO:0000256" key="1">
    <source>
        <dbReference type="SAM" id="Coils"/>
    </source>
</evidence>
<sequence>MKINNNNNNDTQNSQAQKNFNQLIKLEADDFKRQFKFIDKEKLFMELQNYKIENNYIKEENTKLRTRIQQTEKELLNYERLCENMTEQTPNKKKANELLLIQLKKQNKDLQQQLKERTVQVEHLKKNTKVTKFQELECDRKAYFDETIRMRKLIEESQSQFQSMLSKYNQSLQLESEVQKLLKTNENLIAENKALNQKTQQSDEMIRQLQQLYKKNQQKQETLDKQIQDLKNQIKKLQIDKTNLKQTIKQIQDTQYQQLQQAKPKKEPTPRQTQLPNLILEELRFKLIYRGITVEQFADMLEGLKQQAREQNVTVKIDDLRHIFAQEPFSYTDDIKVQSILNSLTGHGNQLVENLKSMIGNYKTFMNFPTFDFELAQTKMKAQLKQNQKKIQEFWNKQKIKGDVVTKSDVRKMLNSLSLNWQEPENLFYFLQLFEKSGEDLQQVPLIDTYDPFTQEDPSQQQQMTGHQNMRISEESDEELLDKQSQDQGIVFRVEGVYEESDEELFDKQSQDYSLDENAAKKKKEQEFRVEGQIVEQQGKQQQEYEQQQEFEQASEFDQEQNENYNENENNQQKASVHDSEQKNYQNEQDEYQQDHQDEEQDGNYENEYEDQNQNQQNENNNQEEQQYENEEFD</sequence>
<keyword evidence="1" id="KW-0175">Coiled coil</keyword>